<feature type="compositionally biased region" description="Polar residues" evidence="1">
    <location>
        <begin position="82"/>
        <end position="93"/>
    </location>
</feature>
<dbReference type="Proteomes" id="UP000242519">
    <property type="component" value="Unassembled WGS sequence"/>
</dbReference>
<dbReference type="Pfam" id="PF20150">
    <property type="entry name" value="2EXR"/>
    <property type="match status" value="1"/>
</dbReference>
<dbReference type="InParanoid" id="A0A218Z3L8"/>
<feature type="domain" description="2EXR" evidence="2">
    <location>
        <begin position="118"/>
        <end position="215"/>
    </location>
</feature>
<accession>A0A218Z3L8</accession>
<proteinExistence type="predicted"/>
<dbReference type="OrthoDB" id="3561461at2759"/>
<dbReference type="PANTHER" id="PTHR35910:SF1">
    <property type="entry name" value="2EXR DOMAIN-CONTAINING PROTEIN"/>
    <property type="match status" value="1"/>
</dbReference>
<dbReference type="AlphaFoldDB" id="A0A218Z3L8"/>
<evidence type="ECO:0000259" key="2">
    <source>
        <dbReference type="Pfam" id="PF20150"/>
    </source>
</evidence>
<dbReference type="PANTHER" id="PTHR35910">
    <property type="entry name" value="2EXR DOMAIN-CONTAINING PROTEIN"/>
    <property type="match status" value="1"/>
</dbReference>
<evidence type="ECO:0000256" key="1">
    <source>
        <dbReference type="SAM" id="MobiDB-lite"/>
    </source>
</evidence>
<reference evidence="3 4" key="1">
    <citation type="submission" date="2017-04" db="EMBL/GenBank/DDBJ databases">
        <title>Draft genome sequence of Marssonina coronaria NL1: causal agent of apple blotch.</title>
        <authorList>
            <person name="Cheng Q."/>
        </authorList>
    </citation>
    <scope>NUCLEOTIDE SEQUENCE [LARGE SCALE GENOMIC DNA]</scope>
    <source>
        <strain evidence="3 4">NL1</strain>
    </source>
</reference>
<name>A0A218Z3L8_9HELO</name>
<keyword evidence="4" id="KW-1185">Reference proteome</keyword>
<sequence>MGSDDSTASTQPLAVTSPSSMMSPPDCAVARGHLAAATARSRALFMPLAPNTLTSPVSSKIDRTSGEESNNLSSNELGISSRAPSTPLVSPSLESDDEGSLSTAQIPDRLVVPAAVTFTQFDKLPLELRTMIVKVANEEPQTVTVTHAVIPTNVVRRKASPEIRRNPKAVCKVSSAPPSLLHVNRECRKITLDSHKVVHPDFIRTPFYFQANVDGLSIASIGCGRAMLDTGDSETWSELGVHTLSLSMSPELDIEFYKKLGRCRSRLEDRVYFRDTWKYIMQTLHHFVMPTYIARDTMKAMGQSCRFVLIRDIATTNSAEEVAKWLLTFVGSHQVMDIS</sequence>
<dbReference type="InterPro" id="IPR045518">
    <property type="entry name" value="2EXR"/>
</dbReference>
<comment type="caution">
    <text evidence="3">The sequence shown here is derived from an EMBL/GenBank/DDBJ whole genome shotgun (WGS) entry which is preliminary data.</text>
</comment>
<feature type="compositionally biased region" description="Low complexity" evidence="1">
    <location>
        <begin position="67"/>
        <end position="81"/>
    </location>
</feature>
<protein>
    <recommendedName>
        <fullName evidence="2">2EXR domain-containing protein</fullName>
    </recommendedName>
</protein>
<feature type="region of interest" description="Disordered" evidence="1">
    <location>
        <begin position="54"/>
        <end position="101"/>
    </location>
</feature>
<evidence type="ECO:0000313" key="4">
    <source>
        <dbReference type="Proteomes" id="UP000242519"/>
    </source>
</evidence>
<feature type="compositionally biased region" description="Polar residues" evidence="1">
    <location>
        <begin position="1"/>
        <end position="22"/>
    </location>
</feature>
<dbReference type="EMBL" id="MZNU01000217">
    <property type="protein sequence ID" value="OWP02691.1"/>
    <property type="molecule type" value="Genomic_DNA"/>
</dbReference>
<organism evidence="3 4">
    <name type="scientific">Diplocarpon coronariae</name>
    <dbReference type="NCBI Taxonomy" id="2795749"/>
    <lineage>
        <taxon>Eukaryota</taxon>
        <taxon>Fungi</taxon>
        <taxon>Dikarya</taxon>
        <taxon>Ascomycota</taxon>
        <taxon>Pezizomycotina</taxon>
        <taxon>Leotiomycetes</taxon>
        <taxon>Helotiales</taxon>
        <taxon>Drepanopezizaceae</taxon>
        <taxon>Diplocarpon</taxon>
    </lineage>
</organism>
<feature type="region of interest" description="Disordered" evidence="1">
    <location>
        <begin position="1"/>
        <end position="26"/>
    </location>
</feature>
<gene>
    <name evidence="3" type="ORF">B2J93_108</name>
</gene>
<evidence type="ECO:0000313" key="3">
    <source>
        <dbReference type="EMBL" id="OWP02691.1"/>
    </source>
</evidence>